<dbReference type="RefSeq" id="WP_320755145.1">
    <property type="nucleotide sequence ID" value="NZ_JAWNGA010000005.1"/>
</dbReference>
<feature type="transmembrane region" description="Helical" evidence="2">
    <location>
        <begin position="372"/>
        <end position="391"/>
    </location>
</feature>
<evidence type="ECO:0000256" key="2">
    <source>
        <dbReference type="SAM" id="Phobius"/>
    </source>
</evidence>
<keyword evidence="4" id="KW-1185">Reference proteome</keyword>
<organism evidence="3 4">
    <name type="scientific">Actinotignum urinale</name>
    <dbReference type="NCBI Taxonomy" id="190146"/>
    <lineage>
        <taxon>Bacteria</taxon>
        <taxon>Bacillati</taxon>
        <taxon>Actinomycetota</taxon>
        <taxon>Actinomycetes</taxon>
        <taxon>Actinomycetales</taxon>
        <taxon>Actinomycetaceae</taxon>
        <taxon>Actinotignum</taxon>
    </lineage>
</organism>
<protein>
    <recommendedName>
        <fullName evidence="5">C4-dicarboxylate ABC transporter</fullName>
    </recommendedName>
</protein>
<feature type="transmembrane region" description="Helical" evidence="2">
    <location>
        <begin position="339"/>
        <end position="360"/>
    </location>
</feature>
<evidence type="ECO:0008006" key="5">
    <source>
        <dbReference type="Google" id="ProtNLM"/>
    </source>
</evidence>
<feature type="transmembrane region" description="Helical" evidence="2">
    <location>
        <begin position="53"/>
        <end position="77"/>
    </location>
</feature>
<feature type="compositionally biased region" description="Basic and acidic residues" evidence="1">
    <location>
        <begin position="582"/>
        <end position="592"/>
    </location>
</feature>
<feature type="transmembrane region" description="Helical" evidence="2">
    <location>
        <begin position="165"/>
        <end position="191"/>
    </location>
</feature>
<dbReference type="Proteomes" id="UP001275049">
    <property type="component" value="Unassembled WGS sequence"/>
</dbReference>
<comment type="caution">
    <text evidence="3">The sequence shown here is derived from an EMBL/GenBank/DDBJ whole genome shotgun (WGS) entry which is preliminary data.</text>
</comment>
<keyword evidence="2" id="KW-0472">Membrane</keyword>
<feature type="transmembrane region" description="Helical" evidence="2">
    <location>
        <begin position="288"/>
        <end position="318"/>
    </location>
</feature>
<accession>A0ABU5G6F0</accession>
<proteinExistence type="predicted"/>
<dbReference type="EMBL" id="JAWNGA010000005">
    <property type="protein sequence ID" value="MDY5132934.1"/>
    <property type="molecule type" value="Genomic_DNA"/>
</dbReference>
<feature type="compositionally biased region" description="Polar residues" evidence="1">
    <location>
        <begin position="551"/>
        <end position="578"/>
    </location>
</feature>
<feature type="transmembrane region" description="Helical" evidence="2">
    <location>
        <begin position="134"/>
        <end position="153"/>
    </location>
</feature>
<reference evidence="3 4" key="1">
    <citation type="submission" date="2023-10" db="EMBL/GenBank/DDBJ databases">
        <title>Whole Genome based description of the genera Actinobaculum and Actinotignum reveals a complex phylogenetic relationship within the species included in the genus Actinotignum.</title>
        <authorList>
            <person name="Jensen C.S."/>
            <person name="Dargis R."/>
            <person name="Kemp M."/>
            <person name="Christensen J.J."/>
        </authorList>
    </citation>
    <scope>NUCLEOTIDE SEQUENCE [LARGE SCALE GENOMIC DNA]</scope>
    <source>
        <strain evidence="3 4">SLA_B974</strain>
    </source>
</reference>
<evidence type="ECO:0000313" key="3">
    <source>
        <dbReference type="EMBL" id="MDY5132934.1"/>
    </source>
</evidence>
<keyword evidence="2" id="KW-1133">Transmembrane helix</keyword>
<sequence>MPEQETPKNTSDLFSTWDNDNVATPQVSKPHESKLKSPELLSAIRRTFSRQTWFVSLLSPVVAVLIGFLVSLFTVLAQGNLFLNATLAGTQPTLPAIPSALLVTALGLGGTWNITITLPSAPQLAPRAPIHIDLFVPALTITVIVGLTLYLCHMFVGRGKRNSTLLVWIPAWISALTLSALAALLAFSTKVFLESPVPPLGTTTFVAQPNIWLTALLALPVGLFCSAFGRLSTLKNSPSTRFALTSASFIPTFAHAVRIAFAVYLAGALVCGLASLPPAIDYLIQIPGASFISFIPFIFTIGVAALQGLLMGVGFINVTSTMRPSAHQTALILPIMPSWEVVCGFILLFALLLGAAYRWGRTRDPLLEYGPFAWIPMPFAFTSVLAILNVIGRASITTSDRNIKQMFSFGISWYVIFAGVVLGLIVEGLSRIFRTKPPVSETSGFLLPHESSIPGRLNIPGAPDGVAVHPGDPSTDIAENPTDYIDDDTETSSHLEGKGDAADYATHLDGDTNNANTCDIVETVADGDTPETSSHLEGKDEENIAVATTAVAGNTQETPDVQEAADTQETTPENSATASARAEAENPEKTTH</sequence>
<feature type="region of interest" description="Disordered" evidence="1">
    <location>
        <begin position="549"/>
        <end position="592"/>
    </location>
</feature>
<feature type="region of interest" description="Disordered" evidence="1">
    <location>
        <begin position="458"/>
        <end position="497"/>
    </location>
</feature>
<evidence type="ECO:0000313" key="4">
    <source>
        <dbReference type="Proteomes" id="UP001275049"/>
    </source>
</evidence>
<feature type="transmembrane region" description="Helical" evidence="2">
    <location>
        <begin position="252"/>
        <end position="276"/>
    </location>
</feature>
<feature type="transmembrane region" description="Helical" evidence="2">
    <location>
        <begin position="211"/>
        <end position="231"/>
    </location>
</feature>
<feature type="transmembrane region" description="Helical" evidence="2">
    <location>
        <begin position="411"/>
        <end position="433"/>
    </location>
</feature>
<name>A0ABU5G6F0_9ACTO</name>
<feature type="region of interest" description="Disordered" evidence="1">
    <location>
        <begin position="1"/>
        <end position="33"/>
    </location>
</feature>
<gene>
    <name evidence="3" type="ORF">R6G86_04135</name>
</gene>
<evidence type="ECO:0000256" key="1">
    <source>
        <dbReference type="SAM" id="MobiDB-lite"/>
    </source>
</evidence>
<feature type="compositionally biased region" description="Polar residues" evidence="1">
    <location>
        <begin position="7"/>
        <end position="27"/>
    </location>
</feature>
<keyword evidence="2" id="KW-0812">Transmembrane</keyword>